<dbReference type="GO" id="GO:0008276">
    <property type="term" value="F:protein methyltransferase activity"/>
    <property type="evidence" value="ECO:0007669"/>
    <property type="project" value="TreeGrafter"/>
</dbReference>
<name>A0A919VDK9_9CLOT</name>
<dbReference type="InterPro" id="IPR050078">
    <property type="entry name" value="Ribosomal_L11_MeTrfase_PrmA"/>
</dbReference>
<dbReference type="Pfam" id="PF06325">
    <property type="entry name" value="PrmA"/>
    <property type="match status" value="1"/>
</dbReference>
<protein>
    <recommendedName>
        <fullName evidence="5">Ribosomal protein L11 methyltransferase</fullName>
    </recommendedName>
</protein>
<gene>
    <name evidence="3" type="ORF">CPJCM30710_07900</name>
</gene>
<evidence type="ECO:0000313" key="4">
    <source>
        <dbReference type="Proteomes" id="UP000679179"/>
    </source>
</evidence>
<keyword evidence="4" id="KW-1185">Reference proteome</keyword>
<organism evidence="3 4">
    <name type="scientific">Clostridium polyendosporum</name>
    <dbReference type="NCBI Taxonomy" id="69208"/>
    <lineage>
        <taxon>Bacteria</taxon>
        <taxon>Bacillati</taxon>
        <taxon>Bacillota</taxon>
        <taxon>Clostridia</taxon>
        <taxon>Eubacteriales</taxon>
        <taxon>Clostridiaceae</taxon>
        <taxon>Clostridium</taxon>
    </lineage>
</organism>
<sequence length="292" mass="33058">MHEISINLPYKEVEKTIEILQLNDFYNTYYNAPFEVTTEKYGYGYFEKKNENISLKIVIEGNRQEAEKQLELIKKLIAANNYEINSIETTSDTIEFEPIDLKNGWFLASPHYECNHKKKINFIPQGAFGTGLHETTQDCLRFILDENFIGKKVLDIGTGSGILSIGAALKGAEKVFALDIRDVRDEIELNASLNSIDNIDVLVGNALNGEITINERFQWIFINIGGEETQMFMPLIASHITSGGKLLLSGLVEWSFNSVINEVEKYNFTLIKKVQSNEWCTAILIENKVNGS</sequence>
<evidence type="ECO:0000256" key="2">
    <source>
        <dbReference type="ARBA" id="ARBA00022679"/>
    </source>
</evidence>
<proteinExistence type="predicted"/>
<dbReference type="GO" id="GO:0032259">
    <property type="term" value="P:methylation"/>
    <property type="evidence" value="ECO:0007669"/>
    <property type="project" value="UniProtKB-KW"/>
</dbReference>
<dbReference type="EMBL" id="BOPZ01000004">
    <property type="protein sequence ID" value="GIM28124.1"/>
    <property type="molecule type" value="Genomic_DNA"/>
</dbReference>
<evidence type="ECO:0000313" key="3">
    <source>
        <dbReference type="EMBL" id="GIM28124.1"/>
    </source>
</evidence>
<accession>A0A919VDK9</accession>
<evidence type="ECO:0000256" key="1">
    <source>
        <dbReference type="ARBA" id="ARBA00022603"/>
    </source>
</evidence>
<dbReference type="AlphaFoldDB" id="A0A919VDK9"/>
<dbReference type="CDD" id="cd02440">
    <property type="entry name" value="AdoMet_MTases"/>
    <property type="match status" value="1"/>
</dbReference>
<comment type="caution">
    <text evidence="3">The sequence shown here is derived from an EMBL/GenBank/DDBJ whole genome shotgun (WGS) entry which is preliminary data.</text>
</comment>
<dbReference type="Proteomes" id="UP000679179">
    <property type="component" value="Unassembled WGS sequence"/>
</dbReference>
<evidence type="ECO:0008006" key="5">
    <source>
        <dbReference type="Google" id="ProtNLM"/>
    </source>
</evidence>
<dbReference type="PANTHER" id="PTHR43648:SF1">
    <property type="entry name" value="ELECTRON TRANSFER FLAVOPROTEIN BETA SUBUNIT LYSINE METHYLTRANSFERASE"/>
    <property type="match status" value="1"/>
</dbReference>
<dbReference type="SUPFAM" id="SSF53335">
    <property type="entry name" value="S-adenosyl-L-methionine-dependent methyltransferases"/>
    <property type="match status" value="1"/>
</dbReference>
<keyword evidence="1" id="KW-0489">Methyltransferase</keyword>
<dbReference type="Gene3D" id="3.40.50.150">
    <property type="entry name" value="Vaccinia Virus protein VP39"/>
    <property type="match status" value="1"/>
</dbReference>
<keyword evidence="2" id="KW-0808">Transferase</keyword>
<dbReference type="RefSeq" id="WP_212902859.1">
    <property type="nucleotide sequence ID" value="NZ_BOPZ01000004.1"/>
</dbReference>
<reference evidence="3" key="1">
    <citation type="submission" date="2021-03" db="EMBL/GenBank/DDBJ databases">
        <title>Taxonomic study of Clostridium polyendosporum from meadow-gley soil under rice.</title>
        <authorList>
            <person name="Kobayashi H."/>
            <person name="Tanizawa Y."/>
            <person name="Yagura M."/>
        </authorList>
    </citation>
    <scope>NUCLEOTIDE SEQUENCE</scope>
    <source>
        <strain evidence="3">JCM 30710</strain>
    </source>
</reference>
<dbReference type="InterPro" id="IPR029063">
    <property type="entry name" value="SAM-dependent_MTases_sf"/>
</dbReference>
<dbReference type="PANTHER" id="PTHR43648">
    <property type="entry name" value="ELECTRON TRANSFER FLAVOPROTEIN BETA SUBUNIT LYSINE METHYLTRANSFERASE"/>
    <property type="match status" value="1"/>
</dbReference>